<dbReference type="GO" id="GO:0008643">
    <property type="term" value="P:carbohydrate transport"/>
    <property type="evidence" value="ECO:0007669"/>
    <property type="project" value="InterPro"/>
</dbReference>
<dbReference type="SUPFAM" id="SSF103473">
    <property type="entry name" value="MFS general substrate transporter"/>
    <property type="match status" value="1"/>
</dbReference>
<feature type="transmembrane region" description="Helical" evidence="1">
    <location>
        <begin position="377"/>
        <end position="396"/>
    </location>
</feature>
<accession>A0A1D3TNE5</accession>
<sequence length="454" mass="49092">MGKREKNPDRIGAGKFFAWQSRSLSSACNIVIQGFLGIYFTDQLGLSPALVATLMMFGNIVDAVTDLLAGYVVDRTNTKLGKGRPYELCIIGVWLCTWLLYSCPPNFSMTLKYAWVFIMSLLVRAIFNTILNSAQMPYMVRAFSKGQLVRIASYGGLLTMVGSIIVSISFPILMGTLATSAKGWSTLLAIYAIPLGVIGIMRFFLVKEDIKVEESTTEKVAIHSIFKVLGKNPFIWMVALAQMLQGTVLSMGVGTYFYKYVVGNIGIMGMIMAVSVVVLPVMFFVPPLLKRMPKGRLIVWGTALQIIGALVMFAAGASIPMIIVAAIIGGIGVMPITFLVDLQILDCCSYSEWKGLPRLEGSLGSFRNFVNKCGNGLGGLLFGVMLEASGYVGTAATQPDSAIMTIRLAIGVVPAIMYLIVGVLMLAYGRLDKLMPQIERDNAAKAVSLAGGNE</sequence>
<evidence type="ECO:0000313" key="2">
    <source>
        <dbReference type="EMBL" id="SCP94840.1"/>
    </source>
</evidence>
<feature type="transmembrane region" description="Helical" evidence="1">
    <location>
        <begin position="85"/>
        <end position="101"/>
    </location>
</feature>
<dbReference type="Pfam" id="PF13347">
    <property type="entry name" value="MFS_2"/>
    <property type="match status" value="1"/>
</dbReference>
<dbReference type="GO" id="GO:0005886">
    <property type="term" value="C:plasma membrane"/>
    <property type="evidence" value="ECO:0007669"/>
    <property type="project" value="TreeGrafter"/>
</dbReference>
<dbReference type="InterPro" id="IPR036259">
    <property type="entry name" value="MFS_trans_sf"/>
</dbReference>
<feature type="transmembrane region" description="Helical" evidence="1">
    <location>
        <begin position="184"/>
        <end position="205"/>
    </location>
</feature>
<dbReference type="AlphaFoldDB" id="A0A1D3TNE5"/>
<dbReference type="PANTHER" id="PTHR11328:SF24">
    <property type="entry name" value="MAJOR FACILITATOR SUPERFAMILY (MFS) PROFILE DOMAIN-CONTAINING PROTEIN"/>
    <property type="match status" value="1"/>
</dbReference>
<feature type="transmembrane region" description="Helical" evidence="1">
    <location>
        <begin position="46"/>
        <end position="73"/>
    </location>
</feature>
<reference evidence="2 3" key="1">
    <citation type="submission" date="2016-09" db="EMBL/GenBank/DDBJ databases">
        <authorList>
            <person name="Capua I."/>
            <person name="De Benedictis P."/>
            <person name="Joannis T."/>
            <person name="Lombin L.H."/>
            <person name="Cattoli G."/>
        </authorList>
    </citation>
    <scope>NUCLEOTIDE SEQUENCE [LARGE SCALE GENOMIC DNA]</scope>
    <source>
        <strain evidence="2 3">GluBS11</strain>
    </source>
</reference>
<gene>
    <name evidence="2" type="ORF">SAMN05421730_100186</name>
</gene>
<feature type="transmembrane region" description="Helical" evidence="1">
    <location>
        <begin position="297"/>
        <end position="315"/>
    </location>
</feature>
<evidence type="ECO:0000313" key="3">
    <source>
        <dbReference type="Proteomes" id="UP000199315"/>
    </source>
</evidence>
<dbReference type="PANTHER" id="PTHR11328">
    <property type="entry name" value="MAJOR FACILITATOR SUPERFAMILY DOMAIN-CONTAINING PROTEIN"/>
    <property type="match status" value="1"/>
</dbReference>
<dbReference type="Proteomes" id="UP000199315">
    <property type="component" value="Unassembled WGS sequence"/>
</dbReference>
<evidence type="ECO:0000256" key="1">
    <source>
        <dbReference type="SAM" id="Phobius"/>
    </source>
</evidence>
<proteinExistence type="predicted"/>
<dbReference type="Gene3D" id="1.20.1250.20">
    <property type="entry name" value="MFS general substrate transporter like domains"/>
    <property type="match status" value="1"/>
</dbReference>
<feature type="transmembrane region" description="Helical" evidence="1">
    <location>
        <begin position="151"/>
        <end position="172"/>
    </location>
</feature>
<keyword evidence="1" id="KW-1133">Transmembrane helix</keyword>
<feature type="transmembrane region" description="Helical" evidence="1">
    <location>
        <begin position="21"/>
        <end position="40"/>
    </location>
</feature>
<feature type="transmembrane region" description="Helical" evidence="1">
    <location>
        <begin position="264"/>
        <end position="285"/>
    </location>
</feature>
<dbReference type="EMBL" id="FMKA01000001">
    <property type="protein sequence ID" value="SCP94840.1"/>
    <property type="molecule type" value="Genomic_DNA"/>
</dbReference>
<dbReference type="GO" id="GO:0015293">
    <property type="term" value="F:symporter activity"/>
    <property type="evidence" value="ECO:0007669"/>
    <property type="project" value="InterPro"/>
</dbReference>
<feature type="transmembrane region" description="Helical" evidence="1">
    <location>
        <begin position="113"/>
        <end position="131"/>
    </location>
</feature>
<keyword evidence="3" id="KW-1185">Reference proteome</keyword>
<feature type="transmembrane region" description="Helical" evidence="1">
    <location>
        <begin position="408"/>
        <end position="428"/>
    </location>
</feature>
<feature type="transmembrane region" description="Helical" evidence="1">
    <location>
        <begin position="321"/>
        <end position="340"/>
    </location>
</feature>
<protein>
    <submittedName>
        <fullName evidence="2">Probable glucitol transport protein GutA</fullName>
    </submittedName>
</protein>
<feature type="transmembrane region" description="Helical" evidence="1">
    <location>
        <begin position="234"/>
        <end position="258"/>
    </location>
</feature>
<keyword evidence="1" id="KW-0472">Membrane</keyword>
<keyword evidence="1" id="KW-0812">Transmembrane</keyword>
<name>A0A1D3TNE5_9FIRM</name>
<dbReference type="STRING" id="1619234.SAMN05421730_100186"/>
<organism evidence="2 3">
    <name type="scientific">Anaerobium acetethylicum</name>
    <dbReference type="NCBI Taxonomy" id="1619234"/>
    <lineage>
        <taxon>Bacteria</taxon>
        <taxon>Bacillati</taxon>
        <taxon>Bacillota</taxon>
        <taxon>Clostridia</taxon>
        <taxon>Lachnospirales</taxon>
        <taxon>Lachnospiraceae</taxon>
        <taxon>Anaerobium</taxon>
    </lineage>
</organism>
<dbReference type="InterPro" id="IPR039672">
    <property type="entry name" value="MFS_2"/>
</dbReference>